<dbReference type="Proteomes" id="UP000694422">
    <property type="component" value="Unplaced"/>
</dbReference>
<feature type="signal peptide" evidence="2">
    <location>
        <begin position="1"/>
        <end position="21"/>
    </location>
</feature>
<evidence type="ECO:0000256" key="1">
    <source>
        <dbReference type="SAM" id="MobiDB-lite"/>
    </source>
</evidence>
<evidence type="ECO:0000256" key="2">
    <source>
        <dbReference type="SAM" id="SignalP"/>
    </source>
</evidence>
<accession>A0A8C9PNS4</accession>
<dbReference type="Ensembl" id="ENSSDAT00000015283.1">
    <property type="protein sequence ID" value="ENSSDAP00000013480.1"/>
    <property type="gene ID" value="ENSSDAG00000011820.1"/>
</dbReference>
<feature type="region of interest" description="Disordered" evidence="1">
    <location>
        <begin position="30"/>
        <end position="53"/>
    </location>
</feature>
<dbReference type="AlphaFoldDB" id="A0A8C9PNS4"/>
<feature type="region of interest" description="Disordered" evidence="1">
    <location>
        <begin position="80"/>
        <end position="99"/>
    </location>
</feature>
<evidence type="ECO:0000313" key="4">
    <source>
        <dbReference type="Proteomes" id="UP000694422"/>
    </source>
</evidence>
<keyword evidence="2" id="KW-0732">Signal</keyword>
<name>A0A8C9PNS4_SPEDA</name>
<reference evidence="3" key="1">
    <citation type="submission" date="2025-08" db="UniProtKB">
        <authorList>
            <consortium name="Ensembl"/>
        </authorList>
    </citation>
    <scope>IDENTIFICATION</scope>
</reference>
<protein>
    <submittedName>
        <fullName evidence="3">Napsin A aspartic peptidase</fullName>
    </submittedName>
</protein>
<feature type="chain" id="PRO_5034185182" evidence="2">
    <location>
        <begin position="22"/>
        <end position="99"/>
    </location>
</feature>
<organism evidence="3 4">
    <name type="scientific">Spermophilus dauricus</name>
    <name type="common">Daurian ground squirrel</name>
    <dbReference type="NCBI Taxonomy" id="99837"/>
    <lineage>
        <taxon>Eukaryota</taxon>
        <taxon>Metazoa</taxon>
        <taxon>Chordata</taxon>
        <taxon>Craniata</taxon>
        <taxon>Vertebrata</taxon>
        <taxon>Euteleostomi</taxon>
        <taxon>Mammalia</taxon>
        <taxon>Eutheria</taxon>
        <taxon>Euarchontoglires</taxon>
        <taxon>Glires</taxon>
        <taxon>Rodentia</taxon>
        <taxon>Sciuromorpha</taxon>
        <taxon>Sciuridae</taxon>
        <taxon>Xerinae</taxon>
        <taxon>Marmotini</taxon>
        <taxon>Spermophilus</taxon>
    </lineage>
</organism>
<proteinExistence type="predicted"/>
<keyword evidence="4" id="KW-1185">Reference proteome</keyword>
<reference evidence="3" key="2">
    <citation type="submission" date="2025-09" db="UniProtKB">
        <authorList>
            <consortium name="Ensembl"/>
        </authorList>
    </citation>
    <scope>IDENTIFICATION</scope>
</reference>
<evidence type="ECO:0000313" key="3">
    <source>
        <dbReference type="Ensembl" id="ENSSDAP00000013480.1"/>
    </source>
</evidence>
<sequence length="99" mass="10399">MSPAPLCLLLLTLLSAEPARAKLIRHPGHRTLNPLRGWGEPAEPSRLGTPSTGDKPIFVPLSKFLNGSITVLIPRLPAPSGPMGPSLPFSMEPGGSVES</sequence>